<dbReference type="Pfam" id="PF13396">
    <property type="entry name" value="PLDc_N"/>
    <property type="match status" value="1"/>
</dbReference>
<comment type="caution">
    <text evidence="8">The sequence shown here is derived from an EMBL/GenBank/DDBJ whole genome shotgun (WGS) entry which is preliminary data.</text>
</comment>
<accession>A0A3F3NSV8</accession>
<organism evidence="8 9">
    <name type="scientific">Enterococcus faecium</name>
    <name type="common">Streptococcus faecium</name>
    <dbReference type="NCBI Taxonomy" id="1352"/>
    <lineage>
        <taxon>Bacteria</taxon>
        <taxon>Bacillati</taxon>
        <taxon>Bacillota</taxon>
        <taxon>Bacilli</taxon>
        <taxon>Lactobacillales</taxon>
        <taxon>Enterococcaceae</taxon>
        <taxon>Enterococcus</taxon>
    </lineage>
</organism>
<sequence length="66" mass="7683">MGIKEFLPFLIPLIIVQFGLLIYVLHHIFTHSEYKHGNRMIWVIIVIVGMQFIGPVLYLIFGKEDA</sequence>
<evidence type="ECO:0000313" key="9">
    <source>
        <dbReference type="Proteomes" id="UP000253144"/>
    </source>
</evidence>
<evidence type="ECO:0000256" key="3">
    <source>
        <dbReference type="ARBA" id="ARBA00022692"/>
    </source>
</evidence>
<evidence type="ECO:0000313" key="8">
    <source>
        <dbReference type="EMBL" id="RBS35043.1"/>
    </source>
</evidence>
<dbReference type="EMBL" id="LEQJ01000002">
    <property type="protein sequence ID" value="RBS35043.1"/>
    <property type="molecule type" value="Genomic_DNA"/>
</dbReference>
<feature type="transmembrane region" description="Helical" evidence="6">
    <location>
        <begin position="41"/>
        <end position="61"/>
    </location>
</feature>
<keyword evidence="4 6" id="KW-1133">Transmembrane helix</keyword>
<reference evidence="8 9" key="1">
    <citation type="submission" date="2015-06" db="EMBL/GenBank/DDBJ databases">
        <title>The Genome Sequence of Enterococcus faecium 131EA1.</title>
        <authorList>
            <consortium name="The Broad Institute Genomics Platform"/>
            <consortium name="The Broad Institute Genome Sequencing Center for Infectious Disease"/>
            <person name="Earl A.M."/>
            <person name="Van Tyne D."/>
            <person name="Lebreton F."/>
            <person name="Saavedra J.T."/>
            <person name="Gilmore M.S."/>
            <person name="Manson Mcguire A."/>
            <person name="Clock S."/>
            <person name="Crupain M."/>
            <person name="Rangan U."/>
            <person name="Young S."/>
            <person name="Abouelleil A."/>
            <person name="Cao P."/>
            <person name="Chapman S.B."/>
            <person name="Griggs A."/>
            <person name="Priest M."/>
            <person name="Shea T."/>
            <person name="Wortman J."/>
            <person name="Nusbaum C."/>
            <person name="Birren B."/>
        </authorList>
    </citation>
    <scope>NUCLEOTIDE SEQUENCE [LARGE SCALE GENOMIC DNA]</scope>
    <source>
        <strain evidence="8 9">131EA1</strain>
    </source>
</reference>
<evidence type="ECO:0000259" key="7">
    <source>
        <dbReference type="Pfam" id="PF13396"/>
    </source>
</evidence>
<keyword evidence="2" id="KW-1003">Cell membrane</keyword>
<dbReference type="RefSeq" id="WP_010829599.1">
    <property type="nucleotide sequence ID" value="NZ_JACYZB010000011.1"/>
</dbReference>
<feature type="domain" description="Cardiolipin synthase N-terminal" evidence="7">
    <location>
        <begin position="20"/>
        <end position="62"/>
    </location>
</feature>
<evidence type="ECO:0000256" key="2">
    <source>
        <dbReference type="ARBA" id="ARBA00022475"/>
    </source>
</evidence>
<dbReference type="AlphaFoldDB" id="A0A3F3NSV8"/>
<protein>
    <recommendedName>
        <fullName evidence="7">Cardiolipin synthase N-terminal domain-containing protein</fullName>
    </recommendedName>
</protein>
<evidence type="ECO:0000256" key="6">
    <source>
        <dbReference type="SAM" id="Phobius"/>
    </source>
</evidence>
<proteinExistence type="predicted"/>
<keyword evidence="3 6" id="KW-0812">Transmembrane</keyword>
<gene>
    <name evidence="8" type="ORF">EB12_00471</name>
</gene>
<dbReference type="InterPro" id="IPR027379">
    <property type="entry name" value="CLS_N"/>
</dbReference>
<evidence type="ECO:0000256" key="1">
    <source>
        <dbReference type="ARBA" id="ARBA00004651"/>
    </source>
</evidence>
<keyword evidence="5 6" id="KW-0472">Membrane</keyword>
<dbReference type="GO" id="GO:0005886">
    <property type="term" value="C:plasma membrane"/>
    <property type="evidence" value="ECO:0007669"/>
    <property type="project" value="UniProtKB-SubCell"/>
</dbReference>
<name>A0A3F3NSV8_ENTFC</name>
<evidence type="ECO:0000256" key="4">
    <source>
        <dbReference type="ARBA" id="ARBA00022989"/>
    </source>
</evidence>
<dbReference type="Proteomes" id="UP000253144">
    <property type="component" value="Unassembled WGS sequence"/>
</dbReference>
<comment type="subcellular location">
    <subcellularLocation>
        <location evidence="1">Cell membrane</location>
        <topology evidence="1">Multi-pass membrane protein</topology>
    </subcellularLocation>
</comment>
<feature type="transmembrane region" description="Helical" evidence="6">
    <location>
        <begin position="6"/>
        <end position="29"/>
    </location>
</feature>
<evidence type="ECO:0000256" key="5">
    <source>
        <dbReference type="ARBA" id="ARBA00023136"/>
    </source>
</evidence>